<organism evidence="2 3">
    <name type="scientific">Planococcus liqunii</name>
    <dbReference type="NCBI Taxonomy" id="3058394"/>
    <lineage>
        <taxon>Bacteria</taxon>
        <taxon>Bacillati</taxon>
        <taxon>Bacillota</taxon>
        <taxon>Bacilli</taxon>
        <taxon>Bacillales</taxon>
        <taxon>Caryophanaceae</taxon>
        <taxon>Planococcus</taxon>
    </lineage>
</organism>
<dbReference type="PANTHER" id="PTHR36111:SF2">
    <property type="entry name" value="INNER MEMBRANE PROTEIN"/>
    <property type="match status" value="1"/>
</dbReference>
<dbReference type="Proteomes" id="UP001172054">
    <property type="component" value="Unassembled WGS sequence"/>
</dbReference>
<keyword evidence="1" id="KW-0812">Transmembrane</keyword>
<protein>
    <submittedName>
        <fullName evidence="2">DUF554 domain-containing protein</fullName>
    </submittedName>
</protein>
<dbReference type="EMBL" id="JAUJWW010000006">
    <property type="protein sequence ID" value="MDN7228549.1"/>
    <property type="molecule type" value="Genomic_DNA"/>
</dbReference>
<keyword evidence="1" id="KW-1133">Transmembrane helix</keyword>
<feature type="transmembrane region" description="Helical" evidence="1">
    <location>
        <begin position="215"/>
        <end position="233"/>
    </location>
</feature>
<dbReference type="Pfam" id="PF04474">
    <property type="entry name" value="DUF554"/>
    <property type="match status" value="1"/>
</dbReference>
<accession>A0ABT8MUK8</accession>
<keyword evidence="3" id="KW-1185">Reference proteome</keyword>
<feature type="transmembrane region" description="Helical" evidence="1">
    <location>
        <begin position="6"/>
        <end position="23"/>
    </location>
</feature>
<dbReference type="InterPro" id="IPR007563">
    <property type="entry name" value="DUF554"/>
</dbReference>
<keyword evidence="1" id="KW-0472">Membrane</keyword>
<dbReference type="RefSeq" id="WP_300982424.1">
    <property type="nucleotide sequence ID" value="NZ_CP129238.1"/>
</dbReference>
<comment type="caution">
    <text evidence="2">The sequence shown here is derived from an EMBL/GenBank/DDBJ whole genome shotgun (WGS) entry which is preliminary data.</text>
</comment>
<reference evidence="2 3" key="1">
    <citation type="submission" date="2023-06" db="EMBL/GenBank/DDBJ databases">
        <title>Novel species in genus Planococcus.</title>
        <authorList>
            <person name="Ning S."/>
        </authorList>
    </citation>
    <scope>NUCLEOTIDE SEQUENCE [LARGE SCALE GENOMIC DNA]</scope>
    <source>
        <strain evidence="2 3">N064</strain>
    </source>
</reference>
<gene>
    <name evidence="2" type="ORF">QWY15_14710</name>
</gene>
<evidence type="ECO:0000256" key="1">
    <source>
        <dbReference type="SAM" id="Phobius"/>
    </source>
</evidence>
<feature type="transmembrane region" description="Helical" evidence="1">
    <location>
        <begin position="100"/>
        <end position="122"/>
    </location>
</feature>
<dbReference type="PANTHER" id="PTHR36111">
    <property type="entry name" value="INNER MEMBRANE PROTEIN-RELATED"/>
    <property type="match status" value="1"/>
</dbReference>
<name>A0ABT8MUK8_9BACL</name>
<feature type="transmembrane region" description="Helical" evidence="1">
    <location>
        <begin position="142"/>
        <end position="173"/>
    </location>
</feature>
<proteinExistence type="predicted"/>
<evidence type="ECO:0000313" key="3">
    <source>
        <dbReference type="Proteomes" id="UP001172054"/>
    </source>
</evidence>
<sequence>MVLLGTLINAVLIVVGTLIGRALRNIPEKMKETVMYAIGLAVVVLGLQMGFESQNFIVVIISLVLGAVIGEWMNLDDKLNNFGHWLEDVMGAKKESKGSIAQGFVTATLIFVIGAMGIIGALESGLSNEHGVLISKGLIDGFTSIILASTLGIGVMLAAIPVFVYQGLIALFATQISLIIPDAALDMFITEMTATGGVMIVAIGLNMIGLTKIRVANLLPGVLVVGLIVTVIYKMNLG</sequence>
<feature type="transmembrane region" description="Helical" evidence="1">
    <location>
        <begin position="57"/>
        <end position="75"/>
    </location>
</feature>
<evidence type="ECO:0000313" key="2">
    <source>
        <dbReference type="EMBL" id="MDN7228549.1"/>
    </source>
</evidence>
<feature type="transmembrane region" description="Helical" evidence="1">
    <location>
        <begin position="185"/>
        <end position="209"/>
    </location>
</feature>
<feature type="transmembrane region" description="Helical" evidence="1">
    <location>
        <begin position="35"/>
        <end position="51"/>
    </location>
</feature>